<proteinExistence type="predicted"/>
<feature type="transmembrane region" description="Helical" evidence="1">
    <location>
        <begin position="352"/>
        <end position="371"/>
    </location>
</feature>
<dbReference type="Proteomes" id="UP000092582">
    <property type="component" value="Chromosome 1"/>
</dbReference>
<reference evidence="2 3" key="1">
    <citation type="submission" date="2016-06" db="EMBL/GenBank/DDBJ databases">
        <title>Genome sequencing of Cryobacterium arcticum PAMC 27867.</title>
        <authorList>
            <person name="Lee J."/>
            <person name="Kim O.-S."/>
        </authorList>
    </citation>
    <scope>NUCLEOTIDE SEQUENCE [LARGE SCALE GENOMIC DNA]</scope>
    <source>
        <strain evidence="2 3">PAMC 27867</strain>
    </source>
</reference>
<dbReference type="AlphaFoldDB" id="A0A1B1BM65"/>
<evidence type="ECO:0000256" key="1">
    <source>
        <dbReference type="SAM" id="Phobius"/>
    </source>
</evidence>
<dbReference type="PATRIC" id="fig|670052.7.peg.2717"/>
<keyword evidence="1" id="KW-0812">Transmembrane</keyword>
<keyword evidence="3" id="KW-1185">Reference proteome</keyword>
<evidence type="ECO:0000313" key="3">
    <source>
        <dbReference type="Proteomes" id="UP000092582"/>
    </source>
</evidence>
<protein>
    <recommendedName>
        <fullName evidence="4">DUF3137 domain-containing protein</fullName>
    </recommendedName>
</protein>
<feature type="transmembrane region" description="Helical" evidence="1">
    <location>
        <begin position="49"/>
        <end position="69"/>
    </location>
</feature>
<keyword evidence="1" id="KW-1133">Transmembrane helix</keyword>
<sequence>MPVTEHSTTTFRTQALTERVSRRAVRRWYRPFADQHPSVRSPFTPARRVAAFVGGAAAVIGLLALATGVSQEVDEGRPDMVGQLLGMSVIGGLLLIAGIVLAWFYVRTTTRRGTPMRHYRLARFAAQNVMTYRPGPLSGAHLTPWADRGSLSLTRVMRTASPRSLEFANYELRTGPAGSRNTQFGGFCAVRLTTSLPHIVLQARGGPLFSAATLPASSQRLSLEGNFDDHFTLYCPAEYERDALYLFTPDVMARLIDRVRGFDVEIIDDWLFFVTRRDVVTLNPGTWQGLADATSALSDKIARWERWRDDRLPEVTPGSTVGAEATAGAAAAPAATVAKPGRRLRMSLGARALIWAVPVVVLLVLVVLANLL</sequence>
<accession>A0A1B1BM65</accession>
<dbReference type="KEGG" id="cart:PA27867_2645"/>
<dbReference type="EMBL" id="CP016282">
    <property type="protein sequence ID" value="ANP73586.1"/>
    <property type="molecule type" value="Genomic_DNA"/>
</dbReference>
<evidence type="ECO:0000313" key="2">
    <source>
        <dbReference type="EMBL" id="ANP73586.1"/>
    </source>
</evidence>
<organism evidence="2 3">
    <name type="scientific">Cryobacterium arcticum</name>
    <dbReference type="NCBI Taxonomy" id="670052"/>
    <lineage>
        <taxon>Bacteria</taxon>
        <taxon>Bacillati</taxon>
        <taxon>Actinomycetota</taxon>
        <taxon>Actinomycetes</taxon>
        <taxon>Micrococcales</taxon>
        <taxon>Microbacteriaceae</taxon>
        <taxon>Cryobacterium</taxon>
    </lineage>
</organism>
<gene>
    <name evidence="2" type="ORF">PA27867_2645</name>
</gene>
<evidence type="ECO:0008006" key="4">
    <source>
        <dbReference type="Google" id="ProtNLM"/>
    </source>
</evidence>
<name>A0A1B1BM65_9MICO</name>
<keyword evidence="1" id="KW-0472">Membrane</keyword>
<feature type="transmembrane region" description="Helical" evidence="1">
    <location>
        <begin position="81"/>
        <end position="106"/>
    </location>
</feature>